<name>A0A2P8HI08_9BACI</name>
<reference evidence="2 3" key="1">
    <citation type="submission" date="2018-03" db="EMBL/GenBank/DDBJ databases">
        <title>Genomic Encyclopedia of Type Strains, Phase III (KMG-III): the genomes of soil and plant-associated and newly described type strains.</title>
        <authorList>
            <person name="Whitman W."/>
        </authorList>
    </citation>
    <scope>NUCLEOTIDE SEQUENCE [LARGE SCALE GENOMIC DNA]</scope>
    <source>
        <strain evidence="2 3">CGMCC 1.07653</strain>
    </source>
</reference>
<evidence type="ECO:0000256" key="1">
    <source>
        <dbReference type="SAM" id="Phobius"/>
    </source>
</evidence>
<accession>A0A2P8HI08</accession>
<organism evidence="2 3">
    <name type="scientific">Salsuginibacillus halophilus</name>
    <dbReference type="NCBI Taxonomy" id="517424"/>
    <lineage>
        <taxon>Bacteria</taxon>
        <taxon>Bacillati</taxon>
        <taxon>Bacillota</taxon>
        <taxon>Bacilli</taxon>
        <taxon>Bacillales</taxon>
        <taxon>Bacillaceae</taxon>
        <taxon>Salsuginibacillus</taxon>
    </lineage>
</organism>
<keyword evidence="1" id="KW-1133">Transmembrane helix</keyword>
<keyword evidence="3" id="KW-1185">Reference proteome</keyword>
<evidence type="ECO:0000313" key="2">
    <source>
        <dbReference type="EMBL" id="PSL45810.1"/>
    </source>
</evidence>
<evidence type="ECO:0000313" key="3">
    <source>
        <dbReference type="Proteomes" id="UP000242310"/>
    </source>
</evidence>
<keyword evidence="1" id="KW-0812">Transmembrane</keyword>
<dbReference type="Proteomes" id="UP000242310">
    <property type="component" value="Unassembled WGS sequence"/>
</dbReference>
<feature type="transmembrane region" description="Helical" evidence="1">
    <location>
        <begin position="39"/>
        <end position="60"/>
    </location>
</feature>
<keyword evidence="1" id="KW-0472">Membrane</keyword>
<protein>
    <submittedName>
        <fullName evidence="2">Uncharacterized protein</fullName>
    </submittedName>
</protein>
<dbReference type="RefSeq" id="WP_106588488.1">
    <property type="nucleotide sequence ID" value="NZ_PYAV01000006.1"/>
</dbReference>
<comment type="caution">
    <text evidence="2">The sequence shown here is derived from an EMBL/GenBank/DDBJ whole genome shotgun (WGS) entry which is preliminary data.</text>
</comment>
<gene>
    <name evidence="2" type="ORF">B0H94_10665</name>
</gene>
<proteinExistence type="predicted"/>
<feature type="transmembrane region" description="Helical" evidence="1">
    <location>
        <begin position="110"/>
        <end position="130"/>
    </location>
</feature>
<dbReference type="AlphaFoldDB" id="A0A2P8HI08"/>
<feature type="transmembrane region" description="Helical" evidence="1">
    <location>
        <begin position="6"/>
        <end position="27"/>
    </location>
</feature>
<dbReference type="EMBL" id="PYAV01000006">
    <property type="protein sequence ID" value="PSL45810.1"/>
    <property type="molecule type" value="Genomic_DNA"/>
</dbReference>
<sequence length="134" mass="14995">MVEEWVLYFFVLFAILVPLNGFAYIAFLQQVPDAKKPRWGLLSFVQAVAVFGIIGLLRLLPTLEVSKAFARLLDTPLLDAALLFILLLPLNMLAYHIFLQPVNIKAPRFLMLSAVQTLLIVSAMVIFSTMSNVS</sequence>
<feature type="transmembrane region" description="Helical" evidence="1">
    <location>
        <begin position="80"/>
        <end position="98"/>
    </location>
</feature>